<feature type="region of interest" description="Disordered" evidence="1">
    <location>
        <begin position="353"/>
        <end position="388"/>
    </location>
</feature>
<evidence type="ECO:0000313" key="2">
    <source>
        <dbReference type="EMBL" id="UQC74904.1"/>
    </source>
</evidence>
<dbReference type="KEGG" id="clup:CLUP02_01556"/>
<reference evidence="2" key="1">
    <citation type="journal article" date="2021" name="Mol. Plant Microbe Interact.">
        <title>Complete Genome Sequence of the Plant-Pathogenic Fungus Colletotrichum lupini.</title>
        <authorList>
            <person name="Baroncelli R."/>
            <person name="Pensec F."/>
            <person name="Da Lio D."/>
            <person name="Boufleur T."/>
            <person name="Vicente I."/>
            <person name="Sarrocco S."/>
            <person name="Picot A."/>
            <person name="Baraldi E."/>
            <person name="Sukno S."/>
            <person name="Thon M."/>
            <person name="Le Floch G."/>
        </authorList>
    </citation>
    <scope>NUCLEOTIDE SEQUENCE</scope>
    <source>
        <strain evidence="2">IMI 504893</strain>
    </source>
</reference>
<dbReference type="EMBL" id="CP019471">
    <property type="protein sequence ID" value="UQC74904.1"/>
    <property type="molecule type" value="Genomic_DNA"/>
</dbReference>
<feature type="compositionally biased region" description="Polar residues" evidence="1">
    <location>
        <begin position="377"/>
        <end position="388"/>
    </location>
</feature>
<name>A0A9Q8W9A2_9PEZI</name>
<feature type="compositionally biased region" description="Basic and acidic residues" evidence="1">
    <location>
        <begin position="360"/>
        <end position="376"/>
    </location>
</feature>
<dbReference type="AlphaFoldDB" id="A0A9Q8W9A2"/>
<dbReference type="Proteomes" id="UP000830671">
    <property type="component" value="Chromosome 1"/>
</dbReference>
<protein>
    <submittedName>
        <fullName evidence="2">Uncharacterized protein</fullName>
    </submittedName>
</protein>
<evidence type="ECO:0000256" key="1">
    <source>
        <dbReference type="SAM" id="MobiDB-lite"/>
    </source>
</evidence>
<sequence>MSLNCVSVLSSTDHFHSHSHSHFHFHIRSFMANSGPNTCPLTEVKHHPSDHLPPQLPRARCSLQRMKSFGHFEPQKQLDAAETFVFLRSQVSLGHLDSAALPRNTAKRQKRCLGFCQIGYEKAILVFAMQRCPKLNSQSVQSFYIPGAGDNPITDYYRTARNKYPGRQRAPLSEEQDLRTEDRELHCLSWSSHPLSFSTSSDLSPTIPSVIKREERNKASPTKPAIFQRIPLRAGTPTLNNTTKTNSHVQQLEDQEMQFLHEESSESTFSMPGKTVLKLPFGNLRRNGISQPVISVRFPSFRCKLSQLLDLVSRPIQTVVPPNGQCHALLKPSLCGSKPNGPTATLCTKYAPSARQATRNQDRRRFASSRHEEKYQRQNNTASNTKTAAEQRFSLTALAYLLSLRC</sequence>
<organism evidence="2 3">
    <name type="scientific">Colletotrichum lupini</name>
    <dbReference type="NCBI Taxonomy" id="145971"/>
    <lineage>
        <taxon>Eukaryota</taxon>
        <taxon>Fungi</taxon>
        <taxon>Dikarya</taxon>
        <taxon>Ascomycota</taxon>
        <taxon>Pezizomycotina</taxon>
        <taxon>Sordariomycetes</taxon>
        <taxon>Hypocreomycetidae</taxon>
        <taxon>Glomerellales</taxon>
        <taxon>Glomerellaceae</taxon>
        <taxon>Colletotrichum</taxon>
        <taxon>Colletotrichum acutatum species complex</taxon>
    </lineage>
</organism>
<accession>A0A9Q8W9A2</accession>
<keyword evidence="3" id="KW-1185">Reference proteome</keyword>
<evidence type="ECO:0000313" key="3">
    <source>
        <dbReference type="Proteomes" id="UP000830671"/>
    </source>
</evidence>
<dbReference type="GeneID" id="73335606"/>
<gene>
    <name evidence="2" type="ORF">CLUP02_01556</name>
</gene>
<dbReference type="RefSeq" id="XP_049136553.1">
    <property type="nucleotide sequence ID" value="XM_049280596.1"/>
</dbReference>
<proteinExistence type="predicted"/>